<keyword evidence="1" id="KW-0732">Signal</keyword>
<dbReference type="Proteomes" id="UP001050808">
    <property type="component" value="Unassembled WGS sequence"/>
</dbReference>
<evidence type="ECO:0008006" key="4">
    <source>
        <dbReference type="Google" id="ProtNLM"/>
    </source>
</evidence>
<organism evidence="2 3">
    <name type="scientific">Streptomyces violascens</name>
    <dbReference type="NCBI Taxonomy" id="67381"/>
    <lineage>
        <taxon>Bacteria</taxon>
        <taxon>Bacillati</taxon>
        <taxon>Actinomycetota</taxon>
        <taxon>Actinomycetes</taxon>
        <taxon>Kitasatosporales</taxon>
        <taxon>Streptomycetaceae</taxon>
        <taxon>Streptomyces</taxon>
    </lineage>
</organism>
<feature type="chain" id="PRO_5045083689" description="Secreted protein" evidence="1">
    <location>
        <begin position="35"/>
        <end position="199"/>
    </location>
</feature>
<dbReference type="RefSeq" id="WP_189968013.1">
    <property type="nucleotide sequence ID" value="NZ_BMUA01000021.1"/>
</dbReference>
<reference evidence="2" key="1">
    <citation type="submission" date="2024-05" db="EMBL/GenBank/DDBJ databases">
        <title>Whole genome shotgun sequence of Streptomyces violascens NBRC 12920.</title>
        <authorList>
            <person name="Komaki H."/>
            <person name="Tamura T."/>
        </authorList>
    </citation>
    <scope>NUCLEOTIDE SEQUENCE</scope>
    <source>
        <strain evidence="2">NBRC 12920</strain>
    </source>
</reference>
<proteinExistence type="predicted"/>
<protein>
    <recommendedName>
        <fullName evidence="4">Secreted protein</fullName>
    </recommendedName>
</protein>
<comment type="caution">
    <text evidence="2">The sequence shown here is derived from an EMBL/GenBank/DDBJ whole genome shotgun (WGS) entry which is preliminary data.</text>
</comment>
<evidence type="ECO:0000313" key="2">
    <source>
        <dbReference type="EMBL" id="GHI40299.1"/>
    </source>
</evidence>
<dbReference type="EMBL" id="BNDY01000017">
    <property type="protein sequence ID" value="GHI40299.1"/>
    <property type="molecule type" value="Genomic_DNA"/>
</dbReference>
<gene>
    <name evidence="2" type="ORF">Sviol_47070</name>
</gene>
<name>A0ABQ3QSN8_9ACTN</name>
<sequence length="199" mass="21323">MIVHTGKRATLGRFFAALTGGLLMLAAGLGTAHASPGAEPFAQQARAAHLSTAQTTELKSEVDRYLKLTGGQQVALNKIVMPGRGEVLVALPGEAHPRSLGSGVAAAVDHCLGADAPLYDGWFCAYYSADFQGTEVQWYTCGTYDMNFTTHGGSWSNNQTRGRQARMYGKSGNLIYTTPGAYSSDANANWWSIWKIKPC</sequence>
<evidence type="ECO:0000313" key="3">
    <source>
        <dbReference type="Proteomes" id="UP001050808"/>
    </source>
</evidence>
<accession>A0ABQ3QSN8</accession>
<evidence type="ECO:0000256" key="1">
    <source>
        <dbReference type="SAM" id="SignalP"/>
    </source>
</evidence>
<keyword evidence="3" id="KW-1185">Reference proteome</keyword>
<feature type="signal peptide" evidence="1">
    <location>
        <begin position="1"/>
        <end position="34"/>
    </location>
</feature>